<reference evidence="1" key="1">
    <citation type="submission" date="2019-12" db="EMBL/GenBank/DDBJ databases">
        <title>Genome sequencing and annotation of Brassica cretica.</title>
        <authorList>
            <person name="Studholme D.J."/>
            <person name="Sarris P.F."/>
        </authorList>
    </citation>
    <scope>NUCLEOTIDE SEQUENCE</scope>
    <source>
        <strain evidence="1">PFS-001/15</strain>
        <tissue evidence="1">Leaf</tissue>
    </source>
</reference>
<gene>
    <name evidence="1" type="ORF">F2Q68_00038652</name>
</gene>
<evidence type="ECO:0000313" key="1">
    <source>
        <dbReference type="EMBL" id="KAF2618332.1"/>
    </source>
</evidence>
<evidence type="ECO:0000313" key="2">
    <source>
        <dbReference type="Proteomes" id="UP000712281"/>
    </source>
</evidence>
<name>A0A8S9MH67_BRACR</name>
<accession>A0A8S9MH67</accession>
<dbReference type="Proteomes" id="UP000712281">
    <property type="component" value="Unassembled WGS sequence"/>
</dbReference>
<organism evidence="1 2">
    <name type="scientific">Brassica cretica</name>
    <name type="common">Mustard</name>
    <dbReference type="NCBI Taxonomy" id="69181"/>
    <lineage>
        <taxon>Eukaryota</taxon>
        <taxon>Viridiplantae</taxon>
        <taxon>Streptophyta</taxon>
        <taxon>Embryophyta</taxon>
        <taxon>Tracheophyta</taxon>
        <taxon>Spermatophyta</taxon>
        <taxon>Magnoliopsida</taxon>
        <taxon>eudicotyledons</taxon>
        <taxon>Gunneridae</taxon>
        <taxon>Pentapetalae</taxon>
        <taxon>rosids</taxon>
        <taxon>malvids</taxon>
        <taxon>Brassicales</taxon>
        <taxon>Brassicaceae</taxon>
        <taxon>Brassiceae</taxon>
        <taxon>Brassica</taxon>
    </lineage>
</organism>
<dbReference type="AlphaFoldDB" id="A0A8S9MH67"/>
<comment type="caution">
    <text evidence="1">The sequence shown here is derived from an EMBL/GenBank/DDBJ whole genome shotgun (WGS) entry which is preliminary data.</text>
</comment>
<sequence length="62" mass="7062">MSKSSHDRAHEIYGDGRRGFGRWGWFAARSAEGGVVLNHVDLERYFSRPHGGRQLFVQDSVD</sequence>
<dbReference type="EMBL" id="QGKW02000007">
    <property type="protein sequence ID" value="KAF2618332.1"/>
    <property type="molecule type" value="Genomic_DNA"/>
</dbReference>
<protein>
    <submittedName>
        <fullName evidence="1">Uncharacterized protein</fullName>
    </submittedName>
</protein>
<proteinExistence type="predicted"/>